<feature type="domain" description="TonB C-terminal" evidence="5">
    <location>
        <begin position="165"/>
        <end position="268"/>
    </location>
</feature>
<feature type="domain" description="TonB C-terminal" evidence="5">
    <location>
        <begin position="271"/>
        <end position="367"/>
    </location>
</feature>
<evidence type="ECO:0000256" key="4">
    <source>
        <dbReference type="ARBA" id="ARBA00023136"/>
    </source>
</evidence>
<gene>
    <name evidence="6" type="ORF">RPR59_06980</name>
</gene>
<comment type="subcellular location">
    <subcellularLocation>
        <location evidence="1">Membrane</location>
        <topology evidence="1">Single-pass membrane protein</topology>
    </subcellularLocation>
</comment>
<dbReference type="NCBIfam" id="TIGR01352">
    <property type="entry name" value="tonB_Cterm"/>
    <property type="match status" value="1"/>
</dbReference>
<dbReference type="RefSeq" id="WP_313918061.1">
    <property type="nucleotide sequence ID" value="NZ_CP135076.1"/>
</dbReference>
<reference evidence="6 7" key="1">
    <citation type="submission" date="2023-09" db="EMBL/GenBank/DDBJ databases">
        <authorList>
            <person name="Rey-Velasco X."/>
        </authorList>
    </citation>
    <scope>NUCLEOTIDE SEQUENCE [LARGE SCALE GENOMIC DNA]</scope>
    <source>
        <strain evidence="6 7">W311</strain>
    </source>
</reference>
<protein>
    <submittedName>
        <fullName evidence="6">TonB family protein</fullName>
    </submittedName>
</protein>
<evidence type="ECO:0000256" key="2">
    <source>
        <dbReference type="ARBA" id="ARBA00022692"/>
    </source>
</evidence>
<dbReference type="Gene3D" id="3.30.2420.10">
    <property type="entry name" value="TonB"/>
    <property type="match status" value="2"/>
</dbReference>
<organism evidence="6 7">
    <name type="scientific">Stakelama saccharophila</name>
    <dbReference type="NCBI Taxonomy" id="3075605"/>
    <lineage>
        <taxon>Bacteria</taxon>
        <taxon>Pseudomonadati</taxon>
        <taxon>Pseudomonadota</taxon>
        <taxon>Alphaproteobacteria</taxon>
        <taxon>Sphingomonadales</taxon>
        <taxon>Sphingomonadaceae</taxon>
        <taxon>Stakelama</taxon>
    </lineage>
</organism>
<sequence length="368" mass="39871">MAIALALLASSLFQQPPAAPVAPGRAGQRLITYTSGAVRCGGEGVTPLWREPVVPNGAFIRGRSDDALSPRRLSFRISRTGRPLGIAEADDRSRRNSHTDVAASLAAWRFEPGQARGDCTVTFVPQAYAPDAAPRGEAMRYAALPNIGGPGLNVWPSFAPEESNCNDERPARRVTVYPDFKDVEQEPGRLSTSFFTFDTTADGKPRNVALIGSDGNRELNEAGLQAMRKWRFVSGKAYHGCRYFFWRGGTPAVPAPEMPSGARFSAADTCVAEGEWDHLPSLAQHYPNAFRRRGIEGWAIIRFDVAPWGDTGDVEVLASEPADAFGDAAREIIAQGRLGKSDVNRVGCVERVRFAMPAGLANVQAERD</sequence>
<evidence type="ECO:0000256" key="1">
    <source>
        <dbReference type="ARBA" id="ARBA00004167"/>
    </source>
</evidence>
<accession>A0ABZ0BC22</accession>
<dbReference type="InterPro" id="IPR006260">
    <property type="entry name" value="TonB/TolA_C"/>
</dbReference>
<name>A0ABZ0BC22_9SPHN</name>
<dbReference type="SUPFAM" id="SSF74653">
    <property type="entry name" value="TolA/TonB C-terminal domain"/>
    <property type="match status" value="2"/>
</dbReference>
<proteinExistence type="predicted"/>
<dbReference type="InterPro" id="IPR037682">
    <property type="entry name" value="TonB_C"/>
</dbReference>
<keyword evidence="2" id="KW-0812">Transmembrane</keyword>
<dbReference type="EMBL" id="CP135076">
    <property type="protein sequence ID" value="WNO54981.1"/>
    <property type="molecule type" value="Genomic_DNA"/>
</dbReference>
<dbReference type="Pfam" id="PF03544">
    <property type="entry name" value="TonB_C"/>
    <property type="match status" value="1"/>
</dbReference>
<evidence type="ECO:0000256" key="3">
    <source>
        <dbReference type="ARBA" id="ARBA00022989"/>
    </source>
</evidence>
<dbReference type="PROSITE" id="PS52015">
    <property type="entry name" value="TONB_CTD"/>
    <property type="match status" value="2"/>
</dbReference>
<dbReference type="Proteomes" id="UP001302249">
    <property type="component" value="Chromosome"/>
</dbReference>
<keyword evidence="3" id="KW-1133">Transmembrane helix</keyword>
<evidence type="ECO:0000259" key="5">
    <source>
        <dbReference type="PROSITE" id="PS52015"/>
    </source>
</evidence>
<evidence type="ECO:0000313" key="6">
    <source>
        <dbReference type="EMBL" id="WNO54981.1"/>
    </source>
</evidence>
<evidence type="ECO:0000313" key="7">
    <source>
        <dbReference type="Proteomes" id="UP001302249"/>
    </source>
</evidence>
<keyword evidence="4" id="KW-0472">Membrane</keyword>
<keyword evidence="7" id="KW-1185">Reference proteome</keyword>